<dbReference type="SMART" id="SM01057">
    <property type="entry name" value="Carb_anhydrase"/>
    <property type="match status" value="1"/>
</dbReference>
<dbReference type="InterPro" id="IPR036398">
    <property type="entry name" value="CA_dom_sf"/>
</dbReference>
<dbReference type="Proteomes" id="UP000694621">
    <property type="component" value="Unplaced"/>
</dbReference>
<dbReference type="GO" id="GO:0004089">
    <property type="term" value="F:carbonate dehydratase activity"/>
    <property type="evidence" value="ECO:0007669"/>
    <property type="project" value="InterPro"/>
</dbReference>
<dbReference type="PANTHER" id="PTHR18952:SF84">
    <property type="entry name" value="CARBONIC ANHYDRASE 14"/>
    <property type="match status" value="1"/>
</dbReference>
<dbReference type="Gene3D" id="3.10.200.10">
    <property type="entry name" value="Alpha carbonic anhydrase"/>
    <property type="match status" value="2"/>
</dbReference>
<dbReference type="Pfam" id="PF00194">
    <property type="entry name" value="Carb_anhydrase"/>
    <property type="match status" value="2"/>
</dbReference>
<sequence>ITHFFKAVGQSEWAEFFPDCGGFSQSPIDVDTSRTLYDPSLAPVQPLGYGQYGHEPFTLSNSGHTGNLLYKLYANISQAKTERNGLAVLGVLLEAGSETNQAYAHILNYLGRIRYAGQKVAIPAFDVQTLLPKDLSHYFRYNGSLTTPPCYQSVLWTIFSEKVKISHSQVGLHIQFCL</sequence>
<dbReference type="InterPro" id="IPR001148">
    <property type="entry name" value="CA_dom"/>
</dbReference>
<dbReference type="Ensembl" id="ENSAMXT00005015169.1">
    <property type="protein sequence ID" value="ENSAMXP00005013694.1"/>
    <property type="gene ID" value="ENSAMXG00005007357.1"/>
</dbReference>
<dbReference type="PROSITE" id="PS51144">
    <property type="entry name" value="ALPHA_CA_2"/>
    <property type="match status" value="1"/>
</dbReference>
<dbReference type="SUPFAM" id="SSF51069">
    <property type="entry name" value="Carbonic anhydrase"/>
    <property type="match status" value="1"/>
</dbReference>
<accession>A0A8B9HI23</accession>
<reference evidence="3" key="1">
    <citation type="submission" date="2025-08" db="UniProtKB">
        <authorList>
            <consortium name="Ensembl"/>
        </authorList>
    </citation>
    <scope>IDENTIFICATION</scope>
</reference>
<dbReference type="GO" id="GO:0005886">
    <property type="term" value="C:plasma membrane"/>
    <property type="evidence" value="ECO:0007669"/>
    <property type="project" value="TreeGrafter"/>
</dbReference>
<dbReference type="GO" id="GO:0008270">
    <property type="term" value="F:zinc ion binding"/>
    <property type="evidence" value="ECO:0007669"/>
    <property type="project" value="InterPro"/>
</dbReference>
<evidence type="ECO:0000256" key="1">
    <source>
        <dbReference type="ARBA" id="ARBA00010718"/>
    </source>
</evidence>
<dbReference type="PANTHER" id="PTHR18952">
    <property type="entry name" value="CARBONIC ANHYDRASE"/>
    <property type="match status" value="1"/>
</dbReference>
<dbReference type="AlphaFoldDB" id="A0A8B9HI23"/>
<evidence type="ECO:0000313" key="4">
    <source>
        <dbReference type="Proteomes" id="UP000694621"/>
    </source>
</evidence>
<evidence type="ECO:0000259" key="2">
    <source>
        <dbReference type="PROSITE" id="PS51144"/>
    </source>
</evidence>
<protein>
    <submittedName>
        <fullName evidence="3">Carbonic anhydrase XIV</fullName>
    </submittedName>
</protein>
<comment type="similarity">
    <text evidence="1">Belongs to the alpha-carbonic anhydrase family.</text>
</comment>
<name>A0A8B9HI23_ASTMX</name>
<organism evidence="3 4">
    <name type="scientific">Astyanax mexicanus</name>
    <name type="common">Blind cave fish</name>
    <name type="synonym">Astyanax fasciatus mexicanus</name>
    <dbReference type="NCBI Taxonomy" id="7994"/>
    <lineage>
        <taxon>Eukaryota</taxon>
        <taxon>Metazoa</taxon>
        <taxon>Chordata</taxon>
        <taxon>Craniata</taxon>
        <taxon>Vertebrata</taxon>
        <taxon>Euteleostomi</taxon>
        <taxon>Actinopterygii</taxon>
        <taxon>Neopterygii</taxon>
        <taxon>Teleostei</taxon>
        <taxon>Ostariophysi</taxon>
        <taxon>Characiformes</taxon>
        <taxon>Characoidei</taxon>
        <taxon>Acestrorhamphidae</taxon>
        <taxon>Acestrorhamphinae</taxon>
        <taxon>Astyanax</taxon>
    </lineage>
</organism>
<proteinExistence type="inferred from homology"/>
<evidence type="ECO:0000313" key="3">
    <source>
        <dbReference type="Ensembl" id="ENSAMXP00005013694.1"/>
    </source>
</evidence>
<dbReference type="InterPro" id="IPR023561">
    <property type="entry name" value="Carbonic_anhydrase_a-class"/>
</dbReference>
<feature type="domain" description="Alpha-carbonic anhydrase" evidence="2">
    <location>
        <begin position="1"/>
        <end position="178"/>
    </location>
</feature>